<keyword evidence="3" id="KW-0689">Ribosomal protein</keyword>
<keyword evidence="2" id="KW-0472">Membrane</keyword>
<comment type="caution">
    <text evidence="3">The sequence shown here is derived from an EMBL/GenBank/DDBJ whole genome shotgun (WGS) entry which is preliminary data.</text>
</comment>
<name>A0A9X2Z127_9BACT</name>
<evidence type="ECO:0000256" key="2">
    <source>
        <dbReference type="SAM" id="Phobius"/>
    </source>
</evidence>
<keyword evidence="2" id="KW-1133">Transmembrane helix</keyword>
<feature type="region of interest" description="Disordered" evidence="1">
    <location>
        <begin position="114"/>
        <end position="144"/>
    </location>
</feature>
<reference evidence="3" key="1">
    <citation type="submission" date="2022-08" db="EMBL/GenBank/DDBJ databases">
        <title>Genomic Encyclopedia of Type Strains, Phase V (KMG-V): Genome sequencing to study the core and pangenomes of soil and plant-associated prokaryotes.</title>
        <authorList>
            <person name="Whitman W."/>
        </authorList>
    </citation>
    <scope>NUCLEOTIDE SEQUENCE</scope>
    <source>
        <strain evidence="3">SP2016B</strain>
    </source>
</reference>
<sequence length="171" mass="18468">MIAGILLFQAVACAVLSGIVANNKNRDPVGWGILGFLFGLFGFVAALVVKEVEPQGKQRSGKDRKRSSTDAGFDPDEHEKKCPACAEYIKLEARVCRYCGHEFSEEAVDQKIEEVKRDSQEERADSPVEGNDTSMATERRQETSSAAGDAAVLLTVLIVLILIGGIINAAL</sequence>
<organism evidence="3 4">
    <name type="scientific">Salinibacter ruber</name>
    <dbReference type="NCBI Taxonomy" id="146919"/>
    <lineage>
        <taxon>Bacteria</taxon>
        <taxon>Pseudomonadati</taxon>
        <taxon>Rhodothermota</taxon>
        <taxon>Rhodothermia</taxon>
        <taxon>Rhodothermales</taxon>
        <taxon>Salinibacteraceae</taxon>
        <taxon>Salinibacter</taxon>
    </lineage>
</organism>
<feature type="compositionally biased region" description="Basic and acidic residues" evidence="1">
    <location>
        <begin position="114"/>
        <end position="126"/>
    </location>
</feature>
<dbReference type="RefSeq" id="WP_259084006.1">
    <property type="nucleotide sequence ID" value="NZ_JANTYZ010000011.1"/>
</dbReference>
<evidence type="ECO:0000313" key="4">
    <source>
        <dbReference type="Proteomes" id="UP001155034"/>
    </source>
</evidence>
<feature type="region of interest" description="Disordered" evidence="1">
    <location>
        <begin position="55"/>
        <end position="79"/>
    </location>
</feature>
<evidence type="ECO:0000256" key="1">
    <source>
        <dbReference type="SAM" id="MobiDB-lite"/>
    </source>
</evidence>
<dbReference type="EMBL" id="JANTYZ010000011">
    <property type="protein sequence ID" value="MCS3866334.1"/>
    <property type="molecule type" value="Genomic_DNA"/>
</dbReference>
<keyword evidence="3" id="KW-0687">Ribonucleoprotein</keyword>
<keyword evidence="2" id="KW-0812">Transmembrane</keyword>
<proteinExistence type="predicted"/>
<dbReference type="Proteomes" id="UP001155034">
    <property type="component" value="Unassembled WGS sequence"/>
</dbReference>
<dbReference type="AlphaFoldDB" id="A0A9X2Z127"/>
<evidence type="ECO:0000313" key="3">
    <source>
        <dbReference type="EMBL" id="MCS3866334.1"/>
    </source>
</evidence>
<accession>A0A9X2Z127</accession>
<dbReference type="GO" id="GO:0005840">
    <property type="term" value="C:ribosome"/>
    <property type="evidence" value="ECO:0007669"/>
    <property type="project" value="UniProtKB-KW"/>
</dbReference>
<feature type="transmembrane region" description="Helical" evidence="2">
    <location>
        <begin position="150"/>
        <end position="170"/>
    </location>
</feature>
<gene>
    <name evidence="3" type="ORF">GGP82_002907</name>
</gene>
<feature type="transmembrane region" description="Helical" evidence="2">
    <location>
        <begin position="31"/>
        <end position="49"/>
    </location>
</feature>
<protein>
    <submittedName>
        <fullName evidence="3">Ribosomal protein L32</fullName>
    </submittedName>
</protein>